<dbReference type="HOGENOM" id="CLU_1961156_0_0_1"/>
<dbReference type="VEuPathDB" id="FungiDB:TERG_11864"/>
<dbReference type="RefSeq" id="XP_047605692.1">
    <property type="nucleotide sequence ID" value="XM_047750910.1"/>
</dbReference>
<sequence length="128" mass="14269">METEGPSIGCQRGKRNHPFHMYGKILSQTSARCRPYTPGVPFPPWGLHLGTAGIWPPRTGMSAEAESLQNYPTAYYPIQAESLLHQWPQTGRSPYPGPAPAPEKWLCAHQVRARHLIPDHTGQPKAHQ</sequence>
<evidence type="ECO:0000313" key="2">
    <source>
        <dbReference type="Proteomes" id="UP000008864"/>
    </source>
</evidence>
<dbReference type="AlphaFoldDB" id="A0A080WRU0"/>
<dbReference type="EMBL" id="GG700649">
    <property type="protein sequence ID" value="KFL60908.1"/>
    <property type="molecule type" value="Genomic_DNA"/>
</dbReference>
<protein>
    <submittedName>
        <fullName evidence="1">Uncharacterized protein</fullName>
    </submittedName>
</protein>
<organism evidence="1 2">
    <name type="scientific">Trichophyton rubrum (strain ATCC MYA-4607 / CBS 118892)</name>
    <name type="common">Athlete's foot fungus</name>
    <dbReference type="NCBI Taxonomy" id="559305"/>
    <lineage>
        <taxon>Eukaryota</taxon>
        <taxon>Fungi</taxon>
        <taxon>Dikarya</taxon>
        <taxon>Ascomycota</taxon>
        <taxon>Pezizomycotina</taxon>
        <taxon>Eurotiomycetes</taxon>
        <taxon>Eurotiomycetidae</taxon>
        <taxon>Onygenales</taxon>
        <taxon>Arthrodermataceae</taxon>
        <taxon>Trichophyton</taxon>
    </lineage>
</organism>
<dbReference type="InParanoid" id="A0A080WRU0"/>
<reference evidence="2" key="1">
    <citation type="journal article" date="2012" name="MBio">
        <title>Comparative genome analysis of Trichophyton rubrum and related dermatophytes reveals candidate genes involved in infection.</title>
        <authorList>
            <person name="Martinez D.A."/>
            <person name="Oliver B.G."/>
            <person name="Graeser Y."/>
            <person name="Goldberg J.M."/>
            <person name="Li W."/>
            <person name="Martinez-Rossi N.M."/>
            <person name="Monod M."/>
            <person name="Shelest E."/>
            <person name="Barton R.C."/>
            <person name="Birch E."/>
            <person name="Brakhage A.A."/>
            <person name="Chen Z."/>
            <person name="Gurr S.J."/>
            <person name="Heiman D."/>
            <person name="Heitman J."/>
            <person name="Kosti I."/>
            <person name="Rossi A."/>
            <person name="Saif S."/>
            <person name="Samalova M."/>
            <person name="Saunders C.W."/>
            <person name="Shea T."/>
            <person name="Summerbell R.C."/>
            <person name="Xu J."/>
            <person name="Young S."/>
            <person name="Zeng Q."/>
            <person name="Birren B.W."/>
            <person name="Cuomo C.A."/>
            <person name="White T.C."/>
        </authorList>
    </citation>
    <scope>NUCLEOTIDE SEQUENCE [LARGE SCALE GENOMIC DNA]</scope>
    <source>
        <strain evidence="2">ATCC MYA-4607 / CBS 118892</strain>
    </source>
</reference>
<dbReference type="GeneID" id="71777218"/>
<name>A0A080WRU0_TRIRC</name>
<dbReference type="Proteomes" id="UP000008864">
    <property type="component" value="Unassembled WGS sequence"/>
</dbReference>
<proteinExistence type="predicted"/>
<accession>A0A080WRU0</accession>
<keyword evidence="2" id="KW-1185">Reference proteome</keyword>
<evidence type="ECO:0000313" key="1">
    <source>
        <dbReference type="EMBL" id="KFL60908.1"/>
    </source>
</evidence>
<gene>
    <name evidence="1" type="ORF">TERG_11864</name>
</gene>